<evidence type="ECO:0000313" key="4">
    <source>
        <dbReference type="Proteomes" id="UP000478052"/>
    </source>
</evidence>
<feature type="non-terminal residue" evidence="3">
    <location>
        <position position="468"/>
    </location>
</feature>
<dbReference type="Pfam" id="PF00688">
    <property type="entry name" value="TGFb_propeptide"/>
    <property type="match status" value="1"/>
</dbReference>
<dbReference type="AlphaFoldDB" id="A0A6G0YVQ0"/>
<reference evidence="3 4" key="1">
    <citation type="submission" date="2019-08" db="EMBL/GenBank/DDBJ databases">
        <title>Whole genome of Aphis craccivora.</title>
        <authorList>
            <person name="Voronova N.V."/>
            <person name="Shulinski R.S."/>
            <person name="Bandarenka Y.V."/>
            <person name="Zhorov D.G."/>
            <person name="Warner D."/>
        </authorList>
    </citation>
    <scope>NUCLEOTIDE SEQUENCE [LARGE SCALE GENOMIC DNA]</scope>
    <source>
        <strain evidence="3">180601</strain>
        <tissue evidence="3">Whole Body</tissue>
    </source>
</reference>
<feature type="chain" id="PRO_5026187298" evidence="1">
    <location>
        <begin position="21"/>
        <end position="468"/>
    </location>
</feature>
<organism evidence="3 4">
    <name type="scientific">Aphis craccivora</name>
    <name type="common">Cowpea aphid</name>
    <dbReference type="NCBI Taxonomy" id="307492"/>
    <lineage>
        <taxon>Eukaryota</taxon>
        <taxon>Metazoa</taxon>
        <taxon>Ecdysozoa</taxon>
        <taxon>Arthropoda</taxon>
        <taxon>Hexapoda</taxon>
        <taxon>Insecta</taxon>
        <taxon>Pterygota</taxon>
        <taxon>Neoptera</taxon>
        <taxon>Paraneoptera</taxon>
        <taxon>Hemiptera</taxon>
        <taxon>Sternorrhyncha</taxon>
        <taxon>Aphidomorpha</taxon>
        <taxon>Aphidoidea</taxon>
        <taxon>Aphididae</taxon>
        <taxon>Aphidini</taxon>
        <taxon>Aphis</taxon>
        <taxon>Aphis</taxon>
    </lineage>
</organism>
<evidence type="ECO:0000313" key="3">
    <source>
        <dbReference type="EMBL" id="KAF0762121.1"/>
    </source>
</evidence>
<evidence type="ECO:0000259" key="2">
    <source>
        <dbReference type="Pfam" id="PF00688"/>
    </source>
</evidence>
<accession>A0A6G0YVQ0</accession>
<dbReference type="OrthoDB" id="5948587at2759"/>
<gene>
    <name evidence="3" type="ORF">FWK35_00023109</name>
</gene>
<comment type="caution">
    <text evidence="3">The sequence shown here is derived from an EMBL/GenBank/DDBJ whole genome shotgun (WGS) entry which is preliminary data.</text>
</comment>
<dbReference type="InterPro" id="IPR001111">
    <property type="entry name" value="TGF-b_propeptide"/>
</dbReference>
<evidence type="ECO:0000256" key="1">
    <source>
        <dbReference type="SAM" id="SignalP"/>
    </source>
</evidence>
<dbReference type="Proteomes" id="UP000478052">
    <property type="component" value="Unassembled WGS sequence"/>
</dbReference>
<proteinExistence type="predicted"/>
<sequence length="468" mass="54298">MPHEIVVAILLLITGQTVLATTSADRQQDSNSGSGDDEMKSMNIELIKLSILNKLGMQRPPEFGNRLHLQGQLKKYNNNSGSSTVTPPQFRNRSYRINATGNDTINSHNDDDDDDYHVQTQKLIAFTQPHPTMQNFQGQFPLYFTFSDPTRHFSITKAILWVYKRQLLDVIIDDSVIIIDVYKMNPNNLQQLLVSSVKQVFNTTEPGWVPIELKRNMSDWFKTVDGAKNLTLVVQAYYLNKNTTHDKIPYITDARKREDNMTEDCIDYLPKTKYKIDFIHLNMLIKTENWDTYLNSTSIDESFEKFNLKINEFINLSSSKYIVNNHKNNNKKLKDWITNGLTVSIRKRNHLACTLKKRPFDKNFKLKYIKYRNLLTHLIKKAKLLHYQNKISNAGNDVKKLWNIIKEVSGKKTNIYTINQIRDNSGNLITNNVEICNIFNKHFSKVGPTIENNIKSSGFNFKPFEYLN</sequence>
<dbReference type="EMBL" id="VUJU01002218">
    <property type="protein sequence ID" value="KAF0762121.1"/>
    <property type="molecule type" value="Genomic_DNA"/>
</dbReference>
<name>A0A6G0YVQ0_APHCR</name>
<feature type="signal peptide" evidence="1">
    <location>
        <begin position="1"/>
        <end position="20"/>
    </location>
</feature>
<keyword evidence="1" id="KW-0732">Signal</keyword>
<protein>
    <submittedName>
        <fullName evidence="3">Growth/differentiation factor 8-like isoform X2</fullName>
    </submittedName>
</protein>
<dbReference type="Gene3D" id="2.60.120.970">
    <property type="match status" value="1"/>
</dbReference>
<feature type="domain" description="TGF-beta propeptide" evidence="2">
    <location>
        <begin position="37"/>
        <end position="240"/>
    </location>
</feature>
<keyword evidence="4" id="KW-1185">Reference proteome</keyword>